<protein>
    <submittedName>
        <fullName evidence="2">NYN domain-containing protein</fullName>
    </submittedName>
</protein>
<comment type="caution">
    <text evidence="2">The sequence shown here is derived from an EMBL/GenBank/DDBJ whole genome shotgun (WGS) entry which is preliminary data.</text>
</comment>
<evidence type="ECO:0000259" key="1">
    <source>
        <dbReference type="Pfam" id="PF01936"/>
    </source>
</evidence>
<name>A0A6B0YV25_9CHLR</name>
<dbReference type="CDD" id="cd18724">
    <property type="entry name" value="PIN_LabA-like"/>
    <property type="match status" value="1"/>
</dbReference>
<dbReference type="AlphaFoldDB" id="A0A6B0YV25"/>
<dbReference type="EMBL" id="VXRG01000092">
    <property type="protein sequence ID" value="MXY93975.1"/>
    <property type="molecule type" value="Genomic_DNA"/>
</dbReference>
<sequence>MDSVFIYWDNSNIFHEAQRLAEERGEGPNARYRVRIHFDHMLRLGHADRPVKKALAAGSVPPELRQLWNRMESRGVEVQLFDRGTPDRGEQEMPDRVLQLRMLEDALDFNGDPGIVVMLTGDGAGYLEGAGFHSTLERMHKRGWRVEILSWAHSCNQRMREWAEENGAFIALDDFYESITFMEPSRPGHELAAARDAAALDLSKRNTA</sequence>
<dbReference type="Pfam" id="PF01936">
    <property type="entry name" value="NYN"/>
    <property type="match status" value="1"/>
</dbReference>
<dbReference type="GO" id="GO:0004540">
    <property type="term" value="F:RNA nuclease activity"/>
    <property type="evidence" value="ECO:0007669"/>
    <property type="project" value="InterPro"/>
</dbReference>
<dbReference type="Gene3D" id="3.40.50.1010">
    <property type="entry name" value="5'-nuclease"/>
    <property type="match status" value="1"/>
</dbReference>
<proteinExistence type="predicted"/>
<organism evidence="2">
    <name type="scientific">Caldilineaceae bacterium SB0664_bin_27</name>
    <dbReference type="NCBI Taxonomy" id="2605260"/>
    <lineage>
        <taxon>Bacteria</taxon>
        <taxon>Bacillati</taxon>
        <taxon>Chloroflexota</taxon>
        <taxon>Caldilineae</taxon>
        <taxon>Caldilineales</taxon>
        <taxon>Caldilineaceae</taxon>
    </lineage>
</organism>
<gene>
    <name evidence="2" type="ORF">F4Y42_11080</name>
</gene>
<feature type="domain" description="NYN" evidence="1">
    <location>
        <begin position="4"/>
        <end position="152"/>
    </location>
</feature>
<accession>A0A6B0YV25</accession>
<reference evidence="2" key="1">
    <citation type="submission" date="2019-09" db="EMBL/GenBank/DDBJ databases">
        <title>Characterisation of the sponge microbiome using genome-centric metagenomics.</title>
        <authorList>
            <person name="Engelberts J.P."/>
            <person name="Robbins S.J."/>
            <person name="De Goeij J.M."/>
            <person name="Aranda M."/>
            <person name="Bell S.C."/>
            <person name="Webster N.S."/>
        </authorList>
    </citation>
    <scope>NUCLEOTIDE SEQUENCE</scope>
    <source>
        <strain evidence="2">SB0664_bin_27</strain>
    </source>
</reference>
<evidence type="ECO:0000313" key="2">
    <source>
        <dbReference type="EMBL" id="MXY93975.1"/>
    </source>
</evidence>
<dbReference type="InterPro" id="IPR021139">
    <property type="entry name" value="NYN"/>
</dbReference>